<organism evidence="1 2">
    <name type="scientific">Eumeta variegata</name>
    <name type="common">Bagworm moth</name>
    <name type="synonym">Eumeta japonica</name>
    <dbReference type="NCBI Taxonomy" id="151549"/>
    <lineage>
        <taxon>Eukaryota</taxon>
        <taxon>Metazoa</taxon>
        <taxon>Ecdysozoa</taxon>
        <taxon>Arthropoda</taxon>
        <taxon>Hexapoda</taxon>
        <taxon>Insecta</taxon>
        <taxon>Pterygota</taxon>
        <taxon>Neoptera</taxon>
        <taxon>Endopterygota</taxon>
        <taxon>Lepidoptera</taxon>
        <taxon>Glossata</taxon>
        <taxon>Ditrysia</taxon>
        <taxon>Tineoidea</taxon>
        <taxon>Psychidae</taxon>
        <taxon>Oiketicinae</taxon>
        <taxon>Eumeta</taxon>
    </lineage>
</organism>
<comment type="caution">
    <text evidence="1">The sequence shown here is derived from an EMBL/GenBank/DDBJ whole genome shotgun (WGS) entry which is preliminary data.</text>
</comment>
<accession>A0A4C1XLR8</accession>
<sequence length="71" mass="7919">MRATVDMSESADHCRCGGSSLRSHWLLVTSAMHGEVGRARDRCPIRLSRIGESRLNSLYVCERRLDAGICI</sequence>
<evidence type="ECO:0000313" key="2">
    <source>
        <dbReference type="Proteomes" id="UP000299102"/>
    </source>
</evidence>
<gene>
    <name evidence="1" type="ORF">EVAR_89484_1</name>
</gene>
<dbReference type="Proteomes" id="UP000299102">
    <property type="component" value="Unassembled WGS sequence"/>
</dbReference>
<name>A0A4C1XLR8_EUMVA</name>
<dbReference type="EMBL" id="BGZK01000863">
    <property type="protein sequence ID" value="GBP63217.1"/>
    <property type="molecule type" value="Genomic_DNA"/>
</dbReference>
<protein>
    <submittedName>
        <fullName evidence="1">Uncharacterized protein</fullName>
    </submittedName>
</protein>
<keyword evidence="2" id="KW-1185">Reference proteome</keyword>
<dbReference type="AlphaFoldDB" id="A0A4C1XLR8"/>
<proteinExistence type="predicted"/>
<reference evidence="1 2" key="1">
    <citation type="journal article" date="2019" name="Commun. Biol.">
        <title>The bagworm genome reveals a unique fibroin gene that provides high tensile strength.</title>
        <authorList>
            <person name="Kono N."/>
            <person name="Nakamura H."/>
            <person name="Ohtoshi R."/>
            <person name="Tomita M."/>
            <person name="Numata K."/>
            <person name="Arakawa K."/>
        </authorList>
    </citation>
    <scope>NUCLEOTIDE SEQUENCE [LARGE SCALE GENOMIC DNA]</scope>
</reference>
<evidence type="ECO:0000313" key="1">
    <source>
        <dbReference type="EMBL" id="GBP63217.1"/>
    </source>
</evidence>